<evidence type="ECO:0000256" key="8">
    <source>
        <dbReference type="PROSITE-ProRule" id="PRU00108"/>
    </source>
</evidence>
<evidence type="ECO:0000256" key="7">
    <source>
        <dbReference type="ARBA" id="ARBA00038351"/>
    </source>
</evidence>
<dbReference type="InterPro" id="IPR009057">
    <property type="entry name" value="Homeodomain-like_sf"/>
</dbReference>
<feature type="compositionally biased region" description="Polar residues" evidence="9">
    <location>
        <begin position="301"/>
        <end position="324"/>
    </location>
</feature>
<feature type="compositionally biased region" description="Polar residues" evidence="9">
    <location>
        <begin position="357"/>
        <end position="383"/>
    </location>
</feature>
<keyword evidence="8" id="KW-0238">DNA-binding</keyword>
<proteinExistence type="inferred from homology"/>
<dbReference type="PANTHER" id="PTHR46799">
    <property type="entry name" value="HOMEOBOX PROTEIN UNC-4 HOMOLOG"/>
    <property type="match status" value="1"/>
</dbReference>
<reference evidence="11" key="1">
    <citation type="submission" date="2021-10" db="EMBL/GenBank/DDBJ databases">
        <title>Melipona bicolor Genome sequencing and assembly.</title>
        <authorList>
            <person name="Araujo N.S."/>
            <person name="Arias M.C."/>
        </authorList>
    </citation>
    <scope>NUCLEOTIDE SEQUENCE</scope>
    <source>
        <strain evidence="11">USP_2M_L1-L4_2017</strain>
        <tissue evidence="11">Whole body</tissue>
    </source>
</reference>
<dbReference type="Gene3D" id="1.10.10.60">
    <property type="entry name" value="Homeodomain-like"/>
    <property type="match status" value="1"/>
</dbReference>
<evidence type="ECO:0000256" key="1">
    <source>
        <dbReference type="ARBA" id="ARBA00004123"/>
    </source>
</evidence>
<feature type="region of interest" description="Disordered" evidence="9">
    <location>
        <begin position="95"/>
        <end position="134"/>
    </location>
</feature>
<evidence type="ECO:0000313" key="12">
    <source>
        <dbReference type="Proteomes" id="UP001177670"/>
    </source>
</evidence>
<dbReference type="GO" id="GO:1990837">
    <property type="term" value="F:sequence-specific double-stranded DNA binding"/>
    <property type="evidence" value="ECO:0007669"/>
    <property type="project" value="TreeGrafter"/>
</dbReference>
<dbReference type="Proteomes" id="UP001177670">
    <property type="component" value="Unassembled WGS sequence"/>
</dbReference>
<feature type="compositionally biased region" description="Polar residues" evidence="9">
    <location>
        <begin position="243"/>
        <end position="272"/>
    </location>
</feature>
<evidence type="ECO:0000256" key="2">
    <source>
        <dbReference type="ARBA" id="ARBA00022473"/>
    </source>
</evidence>
<comment type="subcellular location">
    <subcellularLocation>
        <location evidence="1 8">Nucleus</location>
    </subcellularLocation>
</comment>
<comment type="similarity">
    <text evidence="7">Belongs to the paired homeobox family. Unc-4 subfamily.</text>
</comment>
<feature type="compositionally biased region" description="Basic and acidic residues" evidence="9">
    <location>
        <begin position="8"/>
        <end position="23"/>
    </location>
</feature>
<evidence type="ECO:0000259" key="10">
    <source>
        <dbReference type="PROSITE" id="PS50071"/>
    </source>
</evidence>
<evidence type="ECO:0000256" key="5">
    <source>
        <dbReference type="ARBA" id="ARBA00023015"/>
    </source>
</evidence>
<keyword evidence="4" id="KW-0524">Neurogenesis</keyword>
<evidence type="ECO:0000256" key="9">
    <source>
        <dbReference type="SAM" id="MobiDB-lite"/>
    </source>
</evidence>
<dbReference type="InterPro" id="IPR001356">
    <property type="entry name" value="HD"/>
</dbReference>
<feature type="domain" description="Homeobox" evidence="10">
    <location>
        <begin position="84"/>
        <end position="98"/>
    </location>
</feature>
<keyword evidence="5" id="KW-0805">Transcription regulation</keyword>
<dbReference type="SUPFAM" id="SSF46689">
    <property type="entry name" value="Homeodomain-like"/>
    <property type="match status" value="1"/>
</dbReference>
<dbReference type="PROSITE" id="PS50071">
    <property type="entry name" value="HOMEOBOX_2"/>
    <property type="match status" value="1"/>
</dbReference>
<feature type="compositionally biased region" description="Low complexity" evidence="9">
    <location>
        <begin position="384"/>
        <end position="400"/>
    </location>
</feature>
<feature type="region of interest" description="Disordered" evidence="9">
    <location>
        <begin position="301"/>
        <end position="400"/>
    </location>
</feature>
<sequence length="400" mass="43642">MASSARKAPIESRFRRGAEEGKEIGESRREAHVTCEADGSRGWRGCIDLWLAIAFFATDELIETDGVGLRIPHGGTEKFWLACLQVWFQNRRAKWRKKEHTKKGPGRPAHNAHPQSCSGEPIPPEELRRKERERRQKKLLKALERQQRKLAAKGITVDLSTLRAEWESRSAAASSGNSLNGSLGSSFNHLANNNESSSVSGSGNDANEEIDVVGGLDSCSESGSERVDSVADGSIDGECYQRLANSSSEPNDPRRSVNQVPGSLQSPNSSLNLDHLSHHQQGIHHWGLSLLERRRELVNMNSAGGPRQTTNSGGNPGRTSVKQQTSEDEVQSGSIDLSVKGREERKRLNPFSIDSLLGNNRTSTPGIHNEYRASTPTLSNGRESSSPTSPISVPTSPSTT</sequence>
<evidence type="ECO:0000256" key="6">
    <source>
        <dbReference type="ARBA" id="ARBA00023163"/>
    </source>
</evidence>
<keyword evidence="8" id="KW-0371">Homeobox</keyword>
<feature type="DNA-binding region" description="Homeobox" evidence="8">
    <location>
        <begin position="86"/>
        <end position="99"/>
    </location>
</feature>
<keyword evidence="3" id="KW-0221">Differentiation</keyword>
<keyword evidence="2" id="KW-0217">Developmental protein</keyword>
<keyword evidence="12" id="KW-1185">Reference proteome</keyword>
<evidence type="ECO:0000256" key="3">
    <source>
        <dbReference type="ARBA" id="ARBA00022782"/>
    </source>
</evidence>
<dbReference type="AlphaFoldDB" id="A0AA40G331"/>
<keyword evidence="8" id="KW-0539">Nucleus</keyword>
<name>A0AA40G331_9HYME</name>
<accession>A0AA40G331</accession>
<dbReference type="EMBL" id="JAHYIQ010000008">
    <property type="protein sequence ID" value="KAK1130068.1"/>
    <property type="molecule type" value="Genomic_DNA"/>
</dbReference>
<dbReference type="GO" id="GO:0005634">
    <property type="term" value="C:nucleus"/>
    <property type="evidence" value="ECO:0007669"/>
    <property type="project" value="UniProtKB-SubCell"/>
</dbReference>
<dbReference type="GO" id="GO:0010468">
    <property type="term" value="P:regulation of gene expression"/>
    <property type="evidence" value="ECO:0007669"/>
    <property type="project" value="TreeGrafter"/>
</dbReference>
<dbReference type="GO" id="GO:0030154">
    <property type="term" value="P:cell differentiation"/>
    <property type="evidence" value="ECO:0007669"/>
    <property type="project" value="UniProtKB-KW"/>
</dbReference>
<gene>
    <name evidence="11" type="ORF">K0M31_019752</name>
</gene>
<feature type="compositionally biased region" description="Basic and acidic residues" evidence="9">
    <location>
        <begin position="125"/>
        <end position="134"/>
    </location>
</feature>
<dbReference type="GO" id="GO:0007399">
    <property type="term" value="P:nervous system development"/>
    <property type="evidence" value="ECO:0007669"/>
    <property type="project" value="UniProtKB-KW"/>
</dbReference>
<keyword evidence="6" id="KW-0804">Transcription</keyword>
<protein>
    <recommendedName>
        <fullName evidence="10">Homeobox domain-containing protein</fullName>
    </recommendedName>
</protein>
<dbReference type="CDD" id="cd00086">
    <property type="entry name" value="homeodomain"/>
    <property type="match status" value="1"/>
</dbReference>
<evidence type="ECO:0000313" key="11">
    <source>
        <dbReference type="EMBL" id="KAK1130068.1"/>
    </source>
</evidence>
<feature type="region of interest" description="Disordered" evidence="9">
    <location>
        <begin position="1"/>
        <end position="23"/>
    </location>
</feature>
<feature type="region of interest" description="Disordered" evidence="9">
    <location>
        <begin position="215"/>
        <end position="274"/>
    </location>
</feature>
<evidence type="ECO:0000256" key="4">
    <source>
        <dbReference type="ARBA" id="ARBA00022902"/>
    </source>
</evidence>
<comment type="caution">
    <text evidence="11">The sequence shown here is derived from an EMBL/GenBank/DDBJ whole genome shotgun (WGS) entry which is preliminary data.</text>
</comment>
<feature type="compositionally biased region" description="Basic residues" evidence="9">
    <location>
        <begin position="95"/>
        <end position="105"/>
    </location>
</feature>
<organism evidence="11 12">
    <name type="scientific">Melipona bicolor</name>
    <dbReference type="NCBI Taxonomy" id="60889"/>
    <lineage>
        <taxon>Eukaryota</taxon>
        <taxon>Metazoa</taxon>
        <taxon>Ecdysozoa</taxon>
        <taxon>Arthropoda</taxon>
        <taxon>Hexapoda</taxon>
        <taxon>Insecta</taxon>
        <taxon>Pterygota</taxon>
        <taxon>Neoptera</taxon>
        <taxon>Endopterygota</taxon>
        <taxon>Hymenoptera</taxon>
        <taxon>Apocrita</taxon>
        <taxon>Aculeata</taxon>
        <taxon>Apoidea</taxon>
        <taxon>Anthophila</taxon>
        <taxon>Apidae</taxon>
        <taxon>Melipona</taxon>
    </lineage>
</organism>
<dbReference type="PANTHER" id="PTHR46799:SF1">
    <property type="entry name" value="HOMEOBOX PROTEIN UNC-4 HOMOLOG"/>
    <property type="match status" value="1"/>
</dbReference>